<feature type="compositionally biased region" description="Low complexity" evidence="5">
    <location>
        <begin position="259"/>
        <end position="277"/>
    </location>
</feature>
<keyword evidence="4" id="KW-0804">Transcription</keyword>
<evidence type="ECO:0000256" key="3">
    <source>
        <dbReference type="ARBA" id="ARBA00023125"/>
    </source>
</evidence>
<evidence type="ECO:0000256" key="4">
    <source>
        <dbReference type="ARBA" id="ARBA00023163"/>
    </source>
</evidence>
<evidence type="ECO:0000256" key="5">
    <source>
        <dbReference type="SAM" id="MobiDB-lite"/>
    </source>
</evidence>
<proteinExistence type="predicted"/>
<dbReference type="InterPro" id="IPR013325">
    <property type="entry name" value="RNA_pol_sigma_r2"/>
</dbReference>
<keyword evidence="8" id="KW-1185">Reference proteome</keyword>
<dbReference type="Pfam" id="PF04539">
    <property type="entry name" value="Sigma70_r3"/>
    <property type="match status" value="1"/>
</dbReference>
<evidence type="ECO:0000256" key="2">
    <source>
        <dbReference type="ARBA" id="ARBA00023082"/>
    </source>
</evidence>
<dbReference type="SUPFAM" id="SSF52091">
    <property type="entry name" value="SpoIIaa-like"/>
    <property type="match status" value="1"/>
</dbReference>
<dbReference type="Pfam" id="PF04542">
    <property type="entry name" value="Sigma70_r2"/>
    <property type="match status" value="1"/>
</dbReference>
<dbReference type="InterPro" id="IPR014322">
    <property type="entry name" value="RNA_pol_sigma-B/F/G"/>
</dbReference>
<dbReference type="CDD" id="cd07043">
    <property type="entry name" value="STAS_anti-anti-sigma_factors"/>
    <property type="match status" value="1"/>
</dbReference>
<dbReference type="Gene3D" id="1.10.10.10">
    <property type="entry name" value="Winged helix-like DNA-binding domain superfamily/Winged helix DNA-binding domain"/>
    <property type="match status" value="2"/>
</dbReference>
<dbReference type="Gene3D" id="1.20.120.1810">
    <property type="match status" value="1"/>
</dbReference>
<dbReference type="InterPro" id="IPR029016">
    <property type="entry name" value="GAF-like_dom_sf"/>
</dbReference>
<dbReference type="Gene3D" id="3.30.750.24">
    <property type="entry name" value="STAS domain"/>
    <property type="match status" value="1"/>
</dbReference>
<dbReference type="CDD" id="cd06171">
    <property type="entry name" value="Sigma70_r4"/>
    <property type="match status" value="1"/>
</dbReference>
<dbReference type="GO" id="GO:0006352">
    <property type="term" value="P:DNA-templated transcription initiation"/>
    <property type="evidence" value="ECO:0007669"/>
    <property type="project" value="InterPro"/>
</dbReference>
<dbReference type="AlphaFoldDB" id="A0A941E3L4"/>
<keyword evidence="3" id="KW-0238">DNA-binding</keyword>
<evidence type="ECO:0000313" key="7">
    <source>
        <dbReference type="EMBL" id="MBR7825575.1"/>
    </source>
</evidence>
<dbReference type="InterPro" id="IPR036388">
    <property type="entry name" value="WH-like_DNA-bd_sf"/>
</dbReference>
<dbReference type="RefSeq" id="WP_212516730.1">
    <property type="nucleotide sequence ID" value="NZ_JAGSOH010000007.1"/>
</dbReference>
<dbReference type="Gene3D" id="3.30.450.40">
    <property type="match status" value="1"/>
</dbReference>
<evidence type="ECO:0000313" key="8">
    <source>
        <dbReference type="Proteomes" id="UP000676325"/>
    </source>
</evidence>
<dbReference type="Pfam" id="PF04545">
    <property type="entry name" value="Sigma70_r4"/>
    <property type="match status" value="1"/>
</dbReference>
<dbReference type="GO" id="GO:0016987">
    <property type="term" value="F:sigma factor activity"/>
    <property type="evidence" value="ECO:0007669"/>
    <property type="project" value="UniProtKB-KW"/>
</dbReference>
<dbReference type="Proteomes" id="UP000676325">
    <property type="component" value="Unassembled WGS sequence"/>
</dbReference>
<feature type="region of interest" description="Disordered" evidence="5">
    <location>
        <begin position="254"/>
        <end position="285"/>
    </location>
</feature>
<dbReference type="InterPro" id="IPR013324">
    <property type="entry name" value="RNA_pol_sigma_r3/r4-like"/>
</dbReference>
<comment type="caution">
    <text evidence="7">The sequence shown here is derived from an EMBL/GenBank/DDBJ whole genome shotgun (WGS) entry which is preliminary data.</text>
</comment>
<dbReference type="InterPro" id="IPR007630">
    <property type="entry name" value="RNA_pol_sigma70_r4"/>
</dbReference>
<keyword evidence="2" id="KW-0731">Sigma factor</keyword>
<dbReference type="PROSITE" id="PS50801">
    <property type="entry name" value="STAS"/>
    <property type="match status" value="1"/>
</dbReference>
<gene>
    <name evidence="7" type="ORF">KDK95_04600</name>
</gene>
<dbReference type="PANTHER" id="PTHR30385:SF4">
    <property type="entry name" value="RNA POLYMERASE SIGMA-E FACTOR"/>
    <property type="match status" value="1"/>
</dbReference>
<keyword evidence="1" id="KW-0805">Transcription regulation</keyword>
<dbReference type="SUPFAM" id="SSF55781">
    <property type="entry name" value="GAF domain-like"/>
    <property type="match status" value="1"/>
</dbReference>
<sequence length="543" mass="58740">MKWSALSSTAHVAVGGQGAVPVIHLAGELDARCAHGVLDMMAQARRAGGDRLVVEASRVTYCTIASARALYEAQTNLRACGVRLELRAPHSAMRQVLESTGLSLCDERERPPTPPQAHVEELTEALDAATSIAGTRMGMAQLLDRDAQALRLVAHVGLGARFTAFFETAGYGETGAGDVQLTRPVFSEDVTADERYGGSPELAAMLEAGIGSCASAPVTTSTGQLLGVVTAYRPEAGTWSTAQREGLLRLRVQQESDDPGAPSARAPGAAATSPGSPGREREREETMRLLRRLAALPDSDPERARLRTQVIEDHMNYARHLARRYVRAHHAAGEDFEQVAYLGLVKAVDNFDPEYGTGFLGYATPMILGEIKRHFRDGTWAVHVPRHLQELTAAMYKAKDALRTELGREPTVRELAARLDVGEDDVVQALDAADAYRTASLDRPVGEGEGSASLGELLGSEDPGFEHAVNHEVLRGLMAELSERDKKILLMRYFRGMTQHEIGAVIGTSQMQVSRLLTKIIARLRDGFFPDDDEAESTADAGR</sequence>
<dbReference type="InterPro" id="IPR014284">
    <property type="entry name" value="RNA_pol_sigma-70_dom"/>
</dbReference>
<dbReference type="SUPFAM" id="SSF88946">
    <property type="entry name" value="Sigma2 domain of RNA polymerase sigma factors"/>
    <property type="match status" value="1"/>
</dbReference>
<dbReference type="PRINTS" id="PR00046">
    <property type="entry name" value="SIGMA70FCT"/>
</dbReference>
<organism evidence="7 8">
    <name type="scientific">Actinospica acidithermotolerans</name>
    <dbReference type="NCBI Taxonomy" id="2828514"/>
    <lineage>
        <taxon>Bacteria</taxon>
        <taxon>Bacillati</taxon>
        <taxon>Actinomycetota</taxon>
        <taxon>Actinomycetes</taxon>
        <taxon>Catenulisporales</taxon>
        <taxon>Actinospicaceae</taxon>
        <taxon>Actinospica</taxon>
    </lineage>
</organism>
<dbReference type="InterPro" id="IPR007627">
    <property type="entry name" value="RNA_pol_sigma70_r2"/>
</dbReference>
<dbReference type="NCBIfam" id="TIGR02980">
    <property type="entry name" value="SigBFG"/>
    <property type="match status" value="1"/>
</dbReference>
<dbReference type="SUPFAM" id="SSF88659">
    <property type="entry name" value="Sigma3 and sigma4 domains of RNA polymerase sigma factors"/>
    <property type="match status" value="2"/>
</dbReference>
<dbReference type="InterPro" id="IPR000943">
    <property type="entry name" value="RNA_pol_sigma70"/>
</dbReference>
<protein>
    <submittedName>
        <fullName evidence="7">SigB/SigF/SigG family RNA polymerase sigma factor</fullName>
    </submittedName>
</protein>
<dbReference type="Pfam" id="PF13466">
    <property type="entry name" value="STAS_2"/>
    <property type="match status" value="1"/>
</dbReference>
<dbReference type="EMBL" id="JAGSOH010000007">
    <property type="protein sequence ID" value="MBR7825575.1"/>
    <property type="molecule type" value="Genomic_DNA"/>
</dbReference>
<name>A0A941E3L4_9ACTN</name>
<feature type="domain" description="STAS" evidence="6">
    <location>
        <begin position="10"/>
        <end position="129"/>
    </location>
</feature>
<dbReference type="InterPro" id="IPR058548">
    <property type="entry name" value="MlaB-like_STAS"/>
</dbReference>
<dbReference type="PANTHER" id="PTHR30385">
    <property type="entry name" value="SIGMA FACTOR F FLAGELLAR"/>
    <property type="match status" value="1"/>
</dbReference>
<accession>A0A941E3L4</accession>
<dbReference type="InterPro" id="IPR036513">
    <property type="entry name" value="STAS_dom_sf"/>
</dbReference>
<evidence type="ECO:0000256" key="1">
    <source>
        <dbReference type="ARBA" id="ARBA00023015"/>
    </source>
</evidence>
<dbReference type="NCBIfam" id="TIGR02937">
    <property type="entry name" value="sigma70-ECF"/>
    <property type="match status" value="1"/>
</dbReference>
<dbReference type="GO" id="GO:0003677">
    <property type="term" value="F:DNA binding"/>
    <property type="evidence" value="ECO:0007669"/>
    <property type="project" value="UniProtKB-KW"/>
</dbReference>
<dbReference type="InterPro" id="IPR007624">
    <property type="entry name" value="RNA_pol_sigma70_r3"/>
</dbReference>
<reference evidence="7" key="1">
    <citation type="submission" date="2021-04" db="EMBL/GenBank/DDBJ databases">
        <title>Genome based classification of Actinospica acidithermotolerans sp. nov., an actinobacterium isolated from an Indonesian hot spring.</title>
        <authorList>
            <person name="Kusuma A.B."/>
            <person name="Putra K.E."/>
            <person name="Nafisah S."/>
            <person name="Loh J."/>
            <person name="Nouioui I."/>
            <person name="Goodfellow M."/>
        </authorList>
    </citation>
    <scope>NUCLEOTIDE SEQUENCE</scope>
    <source>
        <strain evidence="7">MGRD01-02</strain>
    </source>
</reference>
<dbReference type="InterPro" id="IPR002645">
    <property type="entry name" value="STAS_dom"/>
</dbReference>
<evidence type="ECO:0000259" key="6">
    <source>
        <dbReference type="PROSITE" id="PS50801"/>
    </source>
</evidence>